<dbReference type="GO" id="GO:0012505">
    <property type="term" value="C:endomembrane system"/>
    <property type="evidence" value="ECO:0007669"/>
    <property type="project" value="UniProtKB-SubCell"/>
</dbReference>
<organism evidence="13 14">
    <name type="scientific">Aphis craccivora</name>
    <name type="common">Cowpea aphid</name>
    <dbReference type="NCBI Taxonomy" id="307492"/>
    <lineage>
        <taxon>Eukaryota</taxon>
        <taxon>Metazoa</taxon>
        <taxon>Ecdysozoa</taxon>
        <taxon>Arthropoda</taxon>
        <taxon>Hexapoda</taxon>
        <taxon>Insecta</taxon>
        <taxon>Pterygota</taxon>
        <taxon>Neoptera</taxon>
        <taxon>Paraneoptera</taxon>
        <taxon>Hemiptera</taxon>
        <taxon>Sternorrhyncha</taxon>
        <taxon>Aphidomorpha</taxon>
        <taxon>Aphidoidea</taxon>
        <taxon>Aphididae</taxon>
        <taxon>Aphidini</taxon>
        <taxon>Aphis</taxon>
        <taxon>Aphis</taxon>
    </lineage>
</organism>
<dbReference type="GO" id="GO:0005267">
    <property type="term" value="F:potassium channel activity"/>
    <property type="evidence" value="ECO:0007669"/>
    <property type="project" value="UniProtKB-KW"/>
</dbReference>
<sequence>MGRRTMDAESFLEFASQVTKWKMYPYFDVAHSVLCALHVRDDLGPGALAFSRKHPISCWLSTMLVVFAGGMLSAALLGEPPLAPLKNTQQLVIASAVWYLVFYTPFDIGYSIAKFLPVKLVFSVMKEIYRCKKVHDGVLHAAKLYPNAYIIMILIGTLKGNGASFTKIIERLLRGVWTPTSIETLQPSFTTKACIIASVVFVLDIKSDLISAPHAFVYVFVIGFFIYFKVFSSMILGIHEPMLPFENLICAIFFGGIFDYTTKAFKSTKDDKADTKKKD</sequence>
<keyword evidence="8 12" id="KW-1133">Transmembrane helix</keyword>
<comment type="similarity">
    <text evidence="2">Belongs to the TMEM38 family.</text>
</comment>
<evidence type="ECO:0000256" key="3">
    <source>
        <dbReference type="ARBA" id="ARBA00022448"/>
    </source>
</evidence>
<keyword evidence="14" id="KW-1185">Reference proteome</keyword>
<dbReference type="PANTHER" id="PTHR12454:SF11">
    <property type="entry name" value="GH25683P"/>
    <property type="match status" value="1"/>
</dbReference>
<comment type="subcellular location">
    <subcellularLocation>
        <location evidence="1">Endomembrane system</location>
        <topology evidence="1">Multi-pass membrane protein</topology>
    </subcellularLocation>
</comment>
<evidence type="ECO:0000256" key="5">
    <source>
        <dbReference type="ARBA" id="ARBA00022692"/>
    </source>
</evidence>
<dbReference type="Proteomes" id="UP000478052">
    <property type="component" value="Unassembled WGS sequence"/>
</dbReference>
<reference evidence="13 14" key="1">
    <citation type="submission" date="2019-08" db="EMBL/GenBank/DDBJ databases">
        <title>Whole genome of Aphis craccivora.</title>
        <authorList>
            <person name="Voronova N.V."/>
            <person name="Shulinski R.S."/>
            <person name="Bandarenka Y.V."/>
            <person name="Zhorov D.G."/>
            <person name="Warner D."/>
        </authorList>
    </citation>
    <scope>NUCLEOTIDE SEQUENCE [LARGE SCALE GENOMIC DNA]</scope>
    <source>
        <strain evidence="13">180601</strain>
        <tissue evidence="13">Whole Body</tissue>
    </source>
</reference>
<evidence type="ECO:0000256" key="6">
    <source>
        <dbReference type="ARBA" id="ARBA00022826"/>
    </source>
</evidence>
<evidence type="ECO:0000256" key="4">
    <source>
        <dbReference type="ARBA" id="ARBA00022538"/>
    </source>
</evidence>
<dbReference type="OrthoDB" id="195817at2759"/>
<keyword evidence="10 12" id="KW-0472">Membrane</keyword>
<dbReference type="PANTHER" id="PTHR12454">
    <property type="entry name" value="TRIMERIC INTRACELLULAR CATION CHANNEL"/>
    <property type="match status" value="1"/>
</dbReference>
<evidence type="ECO:0000313" key="14">
    <source>
        <dbReference type="Proteomes" id="UP000478052"/>
    </source>
</evidence>
<dbReference type="AlphaFoldDB" id="A0A6G0Y388"/>
<comment type="caution">
    <text evidence="13">The sequence shown here is derived from an EMBL/GenBank/DDBJ whole genome shotgun (WGS) entry which is preliminary data.</text>
</comment>
<dbReference type="EMBL" id="VUJU01006559">
    <property type="protein sequence ID" value="KAF0748229.1"/>
    <property type="molecule type" value="Genomic_DNA"/>
</dbReference>
<feature type="transmembrane region" description="Helical" evidence="12">
    <location>
        <begin position="97"/>
        <end position="116"/>
    </location>
</feature>
<accession>A0A6G0Y388</accession>
<keyword evidence="4" id="KW-0633">Potassium transport</keyword>
<dbReference type="GO" id="GO:0016020">
    <property type="term" value="C:membrane"/>
    <property type="evidence" value="ECO:0007669"/>
    <property type="project" value="InterPro"/>
</dbReference>
<feature type="transmembrane region" description="Helical" evidence="12">
    <location>
        <begin position="215"/>
        <end position="236"/>
    </location>
</feature>
<evidence type="ECO:0000313" key="13">
    <source>
        <dbReference type="EMBL" id="KAF0748229.1"/>
    </source>
</evidence>
<evidence type="ECO:0000256" key="11">
    <source>
        <dbReference type="ARBA" id="ARBA00023303"/>
    </source>
</evidence>
<feature type="transmembrane region" description="Helical" evidence="12">
    <location>
        <begin position="242"/>
        <end position="262"/>
    </location>
</feature>
<evidence type="ECO:0000256" key="2">
    <source>
        <dbReference type="ARBA" id="ARBA00005766"/>
    </source>
</evidence>
<evidence type="ECO:0000256" key="8">
    <source>
        <dbReference type="ARBA" id="ARBA00022989"/>
    </source>
</evidence>
<keyword evidence="11" id="KW-0407">Ion channel</keyword>
<evidence type="ECO:0000256" key="1">
    <source>
        <dbReference type="ARBA" id="ARBA00004127"/>
    </source>
</evidence>
<dbReference type="GO" id="GO:0042802">
    <property type="term" value="F:identical protein binding"/>
    <property type="evidence" value="ECO:0007669"/>
    <property type="project" value="InterPro"/>
</dbReference>
<evidence type="ECO:0000256" key="10">
    <source>
        <dbReference type="ARBA" id="ARBA00023136"/>
    </source>
</evidence>
<dbReference type="Pfam" id="PF05197">
    <property type="entry name" value="TRIC"/>
    <property type="match status" value="1"/>
</dbReference>
<keyword evidence="7" id="KW-0630">Potassium</keyword>
<dbReference type="InterPro" id="IPR007866">
    <property type="entry name" value="TRIC_channel"/>
</dbReference>
<protein>
    <submittedName>
        <fullName evidence="13">Trimeric intracellular cation channel type 1B.1</fullName>
    </submittedName>
</protein>
<gene>
    <name evidence="13" type="ORF">FWK35_00030596</name>
</gene>
<keyword evidence="6" id="KW-0631">Potassium channel</keyword>
<evidence type="ECO:0000256" key="9">
    <source>
        <dbReference type="ARBA" id="ARBA00023065"/>
    </source>
</evidence>
<proteinExistence type="inferred from homology"/>
<evidence type="ECO:0000256" key="12">
    <source>
        <dbReference type="SAM" id="Phobius"/>
    </source>
</evidence>
<keyword evidence="3" id="KW-0813">Transport</keyword>
<name>A0A6G0Y388_APHCR</name>
<keyword evidence="9" id="KW-0406">Ion transport</keyword>
<feature type="transmembrane region" description="Helical" evidence="12">
    <location>
        <begin position="58"/>
        <end position="77"/>
    </location>
</feature>
<evidence type="ECO:0000256" key="7">
    <source>
        <dbReference type="ARBA" id="ARBA00022958"/>
    </source>
</evidence>
<keyword evidence="5 12" id="KW-0812">Transmembrane</keyword>